<proteinExistence type="predicted"/>
<dbReference type="RefSeq" id="WP_255331899.1">
    <property type="nucleotide sequence ID" value="NZ_VOTZ01000004.1"/>
</dbReference>
<organism evidence="1 2">
    <name type="scientific">Methanocalculus taiwanensis</name>
    <dbReference type="NCBI Taxonomy" id="106207"/>
    <lineage>
        <taxon>Archaea</taxon>
        <taxon>Methanobacteriati</taxon>
        <taxon>Methanobacteriota</taxon>
        <taxon>Stenosarchaea group</taxon>
        <taxon>Methanomicrobia</taxon>
        <taxon>Methanomicrobiales</taxon>
        <taxon>Methanocalculaceae</taxon>
        <taxon>Methanocalculus</taxon>
    </lineage>
</organism>
<protein>
    <submittedName>
        <fullName evidence="1">Uncharacterized protein</fullName>
    </submittedName>
</protein>
<evidence type="ECO:0000313" key="1">
    <source>
        <dbReference type="EMBL" id="MCQ1537966.1"/>
    </source>
</evidence>
<evidence type="ECO:0000313" key="2">
    <source>
        <dbReference type="Proteomes" id="UP001524383"/>
    </source>
</evidence>
<gene>
    <name evidence="1" type="ORF">FTO68_03045</name>
</gene>
<dbReference type="AlphaFoldDB" id="A0ABD4TGV6"/>
<dbReference type="EMBL" id="VOTZ01000004">
    <property type="protein sequence ID" value="MCQ1537966.1"/>
    <property type="molecule type" value="Genomic_DNA"/>
</dbReference>
<dbReference type="Proteomes" id="UP001524383">
    <property type="component" value="Unassembled WGS sequence"/>
</dbReference>
<name>A0ABD4TGV6_9EURY</name>
<comment type="caution">
    <text evidence="1">The sequence shown here is derived from an EMBL/GenBank/DDBJ whole genome shotgun (WGS) entry which is preliminary data.</text>
</comment>
<reference evidence="1 2" key="1">
    <citation type="submission" date="2019-08" db="EMBL/GenBank/DDBJ databases">
        <authorList>
            <person name="Chen S.-C."/>
            <person name="Lai M.-C."/>
            <person name="You Y.-T."/>
        </authorList>
    </citation>
    <scope>NUCLEOTIDE SEQUENCE [LARGE SCALE GENOMIC DNA]</scope>
    <source>
        <strain evidence="1 2">P2F9704a</strain>
    </source>
</reference>
<keyword evidence="2" id="KW-1185">Reference proteome</keyword>
<sequence length="76" mass="8518">MSEQLRKLHRLSMTCFDVTLTEGENGCRRFNSRYLKMLLSGSWISSANASKVHEACDAGGNRLTDTMHISTVNLLI</sequence>
<accession>A0ABD4TGV6</accession>